<dbReference type="EMBL" id="AJWZ01002969">
    <property type="protein sequence ID" value="EKC69495.1"/>
    <property type="molecule type" value="Genomic_DNA"/>
</dbReference>
<keyword evidence="1" id="KW-0812">Transmembrane</keyword>
<gene>
    <name evidence="2" type="ORF">OBE_04382</name>
</gene>
<name>K1TTI5_9ZZZZ</name>
<feature type="transmembrane region" description="Helical" evidence="1">
    <location>
        <begin position="16"/>
        <end position="43"/>
    </location>
</feature>
<feature type="transmembrane region" description="Helical" evidence="1">
    <location>
        <begin position="49"/>
        <end position="71"/>
    </location>
</feature>
<protein>
    <submittedName>
        <fullName evidence="2">Uncharacterized protein</fullName>
    </submittedName>
</protein>
<comment type="caution">
    <text evidence="2">The sequence shown here is derived from an EMBL/GenBank/DDBJ whole genome shotgun (WGS) entry which is preliminary data.</text>
</comment>
<sequence>MRTDDRDALRTPDGSFLVALVAFVLIAATGLMLFLTAFVLWMYALTGSLIAGVLIAGGCCTLLAATIYGWLLRPHLCRMQEQIETVYEVARAARCGYEWVLGKVASLLRPSERSHET</sequence>
<keyword evidence="1" id="KW-1133">Transmembrane helix</keyword>
<organism evidence="2">
    <name type="scientific">human gut metagenome</name>
    <dbReference type="NCBI Taxonomy" id="408170"/>
    <lineage>
        <taxon>unclassified sequences</taxon>
        <taxon>metagenomes</taxon>
        <taxon>organismal metagenomes</taxon>
    </lineage>
</organism>
<reference evidence="2" key="1">
    <citation type="journal article" date="2013" name="Environ. Microbiol.">
        <title>Microbiota from the distal guts of lean and obese adolescents exhibit partial functional redundancy besides clear differences in community structure.</title>
        <authorList>
            <person name="Ferrer M."/>
            <person name="Ruiz A."/>
            <person name="Lanza F."/>
            <person name="Haange S.B."/>
            <person name="Oberbach A."/>
            <person name="Till H."/>
            <person name="Bargiela R."/>
            <person name="Campoy C."/>
            <person name="Segura M.T."/>
            <person name="Richter M."/>
            <person name="von Bergen M."/>
            <person name="Seifert J."/>
            <person name="Suarez A."/>
        </authorList>
    </citation>
    <scope>NUCLEOTIDE SEQUENCE</scope>
</reference>
<proteinExistence type="predicted"/>
<keyword evidence="1" id="KW-0472">Membrane</keyword>
<evidence type="ECO:0000256" key="1">
    <source>
        <dbReference type="SAM" id="Phobius"/>
    </source>
</evidence>
<dbReference type="AlphaFoldDB" id="K1TTI5"/>
<evidence type="ECO:0000313" key="2">
    <source>
        <dbReference type="EMBL" id="EKC69495.1"/>
    </source>
</evidence>
<accession>K1TTI5</accession>